<sequence length="68" mass="8109">MKLYAKIGSYVSRTCGIRKGYPSKSENDIGYPRMETTQKCFRNLKFPWFNWVLPYTRLRVLLDSRTIN</sequence>
<dbReference type="Proteomes" id="UP000325315">
    <property type="component" value="Unassembled WGS sequence"/>
</dbReference>
<dbReference type="EMBL" id="SMMG02000001">
    <property type="protein sequence ID" value="KAA3488500.1"/>
    <property type="molecule type" value="Genomic_DNA"/>
</dbReference>
<protein>
    <submittedName>
        <fullName evidence="1">Uncharacterized protein</fullName>
    </submittedName>
</protein>
<accession>A0A5B6X2W5</accession>
<reference evidence="2" key="1">
    <citation type="journal article" date="2019" name="Plant Biotechnol. J.">
        <title>Genome sequencing of the Australian wild diploid species Gossypium australe highlights disease resistance and delayed gland morphogenesis.</title>
        <authorList>
            <person name="Cai Y."/>
            <person name="Cai X."/>
            <person name="Wang Q."/>
            <person name="Wang P."/>
            <person name="Zhang Y."/>
            <person name="Cai C."/>
            <person name="Xu Y."/>
            <person name="Wang K."/>
            <person name="Zhou Z."/>
            <person name="Wang C."/>
            <person name="Geng S."/>
            <person name="Li B."/>
            <person name="Dong Q."/>
            <person name="Hou Y."/>
            <person name="Wang H."/>
            <person name="Ai P."/>
            <person name="Liu Z."/>
            <person name="Yi F."/>
            <person name="Sun M."/>
            <person name="An G."/>
            <person name="Cheng J."/>
            <person name="Zhang Y."/>
            <person name="Shi Q."/>
            <person name="Xie Y."/>
            <person name="Shi X."/>
            <person name="Chang Y."/>
            <person name="Huang F."/>
            <person name="Chen Y."/>
            <person name="Hong S."/>
            <person name="Mi L."/>
            <person name="Sun Q."/>
            <person name="Zhang L."/>
            <person name="Zhou B."/>
            <person name="Peng R."/>
            <person name="Zhang X."/>
            <person name="Liu F."/>
        </authorList>
    </citation>
    <scope>NUCLEOTIDE SEQUENCE [LARGE SCALE GENOMIC DNA]</scope>
    <source>
        <strain evidence="2">cv. PA1801</strain>
    </source>
</reference>
<name>A0A5B6X2W5_9ROSI</name>
<keyword evidence="2" id="KW-1185">Reference proteome</keyword>
<gene>
    <name evidence="1" type="ORF">EPI10_032250</name>
</gene>
<evidence type="ECO:0000313" key="1">
    <source>
        <dbReference type="EMBL" id="KAA3488500.1"/>
    </source>
</evidence>
<proteinExistence type="predicted"/>
<organism evidence="1 2">
    <name type="scientific">Gossypium australe</name>
    <dbReference type="NCBI Taxonomy" id="47621"/>
    <lineage>
        <taxon>Eukaryota</taxon>
        <taxon>Viridiplantae</taxon>
        <taxon>Streptophyta</taxon>
        <taxon>Embryophyta</taxon>
        <taxon>Tracheophyta</taxon>
        <taxon>Spermatophyta</taxon>
        <taxon>Magnoliopsida</taxon>
        <taxon>eudicotyledons</taxon>
        <taxon>Gunneridae</taxon>
        <taxon>Pentapetalae</taxon>
        <taxon>rosids</taxon>
        <taxon>malvids</taxon>
        <taxon>Malvales</taxon>
        <taxon>Malvaceae</taxon>
        <taxon>Malvoideae</taxon>
        <taxon>Gossypium</taxon>
    </lineage>
</organism>
<evidence type="ECO:0000313" key="2">
    <source>
        <dbReference type="Proteomes" id="UP000325315"/>
    </source>
</evidence>
<comment type="caution">
    <text evidence="1">The sequence shown here is derived from an EMBL/GenBank/DDBJ whole genome shotgun (WGS) entry which is preliminary data.</text>
</comment>
<dbReference type="AlphaFoldDB" id="A0A5B6X2W5"/>